<keyword evidence="10" id="KW-0732">Signal</keyword>
<dbReference type="EC" id="3.4.19.13" evidence="9"/>
<name>A0ABQ5Z9Y8_9SPHN</name>
<comment type="subunit">
    <text evidence="9">This enzyme consists of two polypeptide chains, which are synthesized in precursor form from a single polypeptide.</text>
</comment>
<dbReference type="EMBL" id="BSOO01000026">
    <property type="protein sequence ID" value="GLR48462.1"/>
    <property type="molecule type" value="Genomic_DNA"/>
</dbReference>
<keyword evidence="12" id="KW-1185">Reference proteome</keyword>
<comment type="catalytic activity">
    <reaction evidence="8 9">
        <text>an N-terminal (5-L-glutamyl)-[peptide] + an alpha-amino acid = 5-L-glutamyl amino acid + an N-terminal L-alpha-aminoacyl-[peptide]</text>
        <dbReference type="Rhea" id="RHEA:23904"/>
        <dbReference type="Rhea" id="RHEA-COMP:9780"/>
        <dbReference type="Rhea" id="RHEA-COMP:9795"/>
        <dbReference type="ChEBI" id="CHEBI:77644"/>
        <dbReference type="ChEBI" id="CHEBI:78597"/>
        <dbReference type="ChEBI" id="CHEBI:78599"/>
        <dbReference type="ChEBI" id="CHEBI:78608"/>
        <dbReference type="EC" id="2.3.2.2"/>
    </reaction>
</comment>
<keyword evidence="7 9" id="KW-0012">Acyltransferase</keyword>
<feature type="signal peptide" evidence="10">
    <location>
        <begin position="1"/>
        <end position="16"/>
    </location>
</feature>
<evidence type="ECO:0000256" key="7">
    <source>
        <dbReference type="ARBA" id="ARBA00023315"/>
    </source>
</evidence>
<dbReference type="PANTHER" id="PTHR43199:SF1">
    <property type="entry name" value="GLUTATHIONE HYDROLASE PROENZYME"/>
    <property type="match status" value="1"/>
</dbReference>
<evidence type="ECO:0000256" key="3">
    <source>
        <dbReference type="ARBA" id="ARBA00009381"/>
    </source>
</evidence>
<keyword evidence="5 9" id="KW-0378">Hydrolase</keyword>
<dbReference type="SUPFAM" id="SSF56235">
    <property type="entry name" value="N-terminal nucleophile aminohydrolases (Ntn hydrolases)"/>
    <property type="match status" value="1"/>
</dbReference>
<organism evidence="11 12">
    <name type="scientific">Sphingomonas astaxanthinifaciens DSM 22298</name>
    <dbReference type="NCBI Taxonomy" id="1123267"/>
    <lineage>
        <taxon>Bacteria</taxon>
        <taxon>Pseudomonadati</taxon>
        <taxon>Pseudomonadota</taxon>
        <taxon>Alphaproteobacteria</taxon>
        <taxon>Sphingomonadales</taxon>
        <taxon>Sphingomonadaceae</taxon>
        <taxon>Sphingomonas</taxon>
    </lineage>
</organism>
<evidence type="ECO:0000256" key="2">
    <source>
        <dbReference type="ARBA" id="ARBA00001089"/>
    </source>
</evidence>
<evidence type="ECO:0000256" key="9">
    <source>
        <dbReference type="RuleBase" id="RU368036"/>
    </source>
</evidence>
<dbReference type="InterPro" id="IPR000101">
    <property type="entry name" value="GGT_peptidase"/>
</dbReference>
<dbReference type="Proteomes" id="UP001156703">
    <property type="component" value="Unassembled WGS sequence"/>
</dbReference>
<evidence type="ECO:0000256" key="1">
    <source>
        <dbReference type="ARBA" id="ARBA00001049"/>
    </source>
</evidence>
<dbReference type="PRINTS" id="PR01210">
    <property type="entry name" value="GGTRANSPTASE"/>
</dbReference>
<comment type="catalytic activity">
    <reaction evidence="2 9">
        <text>glutathione + H2O = L-cysteinylglycine + L-glutamate</text>
        <dbReference type="Rhea" id="RHEA:28807"/>
        <dbReference type="ChEBI" id="CHEBI:15377"/>
        <dbReference type="ChEBI" id="CHEBI:29985"/>
        <dbReference type="ChEBI" id="CHEBI:57925"/>
        <dbReference type="ChEBI" id="CHEBI:61694"/>
        <dbReference type="EC" id="3.4.19.13"/>
    </reaction>
</comment>
<dbReference type="PROSITE" id="PS51257">
    <property type="entry name" value="PROKAR_LIPOPROTEIN"/>
    <property type="match status" value="1"/>
</dbReference>
<evidence type="ECO:0000256" key="10">
    <source>
        <dbReference type="SAM" id="SignalP"/>
    </source>
</evidence>
<evidence type="ECO:0000256" key="5">
    <source>
        <dbReference type="ARBA" id="ARBA00022801"/>
    </source>
</evidence>
<feature type="chain" id="PRO_5046578207" description="Glutathione hydrolase proenzyme" evidence="10">
    <location>
        <begin position="17"/>
        <end position="582"/>
    </location>
</feature>
<keyword evidence="9" id="KW-0317">Glutathione biosynthesis</keyword>
<sequence>MTMNPRLRFAPFLVLAASGCATLERPTAPVAVPATARPGFVIAANPLAAKAGMEVLQRGGSAVDAAVAVQATLGLVEPQSSGIGGGAFMTYYDGRTRTVRVYDGRETAPAGATPTMFIGPDGKPLPFPVAVLSGRATGVPGAVRMLELAQREHGALPWNSLFEGSARLAEQGFVISPRLGKLLAGNYPELSAPDVVKYFSKRDGTRLTAGDLLQNPAYAAFLRRLARGGADVLYRGETAARIVAKVREETNPGAMSLADLARYRPLKREALCKAWQGYEACVPPPPSSGVGTLELLGLLDRTDIASRGPNDPQGWYLFAEASRLMYADRDRYVGDPAFADVPVEGLLAPDYLARRAALIAPTAGPPPAAGTPAGIVTAGRDRTNEPAGTSHFIVGDSNGNVVSMTTTVESIFGSGRMVDGFFLNNQMTDFNFSPTDENGRVTANAVAPGKRPRSSMTPLILLNGDRSFAGAFGSPGGSAILAYVGKAMMGAVLWKLPVQQAIELPNLIARGANFSGEASKFPPAVLAGLKARGVEVKPGQGEDSGIHAVLIRPDGRFDAGFDPRREGVVLIDDKRTAVARRR</sequence>
<evidence type="ECO:0000256" key="4">
    <source>
        <dbReference type="ARBA" id="ARBA00022679"/>
    </source>
</evidence>
<gene>
    <name evidence="11" type="ORF">GCM10007925_21780</name>
</gene>
<dbReference type="InterPro" id="IPR043137">
    <property type="entry name" value="GGT_ssub_C"/>
</dbReference>
<comment type="pathway">
    <text evidence="9">Sulfur metabolism; glutathione metabolism.</text>
</comment>
<dbReference type="Pfam" id="PF01019">
    <property type="entry name" value="G_glu_transpept"/>
    <property type="match status" value="1"/>
</dbReference>
<evidence type="ECO:0000256" key="6">
    <source>
        <dbReference type="ARBA" id="ARBA00023145"/>
    </source>
</evidence>
<evidence type="ECO:0000313" key="11">
    <source>
        <dbReference type="EMBL" id="GLR48462.1"/>
    </source>
</evidence>
<accession>A0ABQ5Z9Y8</accession>
<dbReference type="Gene3D" id="3.60.20.40">
    <property type="match status" value="1"/>
</dbReference>
<evidence type="ECO:0000256" key="8">
    <source>
        <dbReference type="ARBA" id="ARBA00047417"/>
    </source>
</evidence>
<dbReference type="InterPro" id="IPR051792">
    <property type="entry name" value="GGT_bact"/>
</dbReference>
<keyword evidence="6 9" id="KW-0865">Zymogen</keyword>
<dbReference type="PANTHER" id="PTHR43199">
    <property type="entry name" value="GLUTATHIONE HYDROLASE"/>
    <property type="match status" value="1"/>
</dbReference>
<comment type="catalytic activity">
    <reaction evidence="1 9">
        <text>an S-substituted glutathione + H2O = an S-substituted L-cysteinylglycine + L-glutamate</text>
        <dbReference type="Rhea" id="RHEA:59468"/>
        <dbReference type="ChEBI" id="CHEBI:15377"/>
        <dbReference type="ChEBI" id="CHEBI:29985"/>
        <dbReference type="ChEBI" id="CHEBI:90779"/>
        <dbReference type="ChEBI" id="CHEBI:143103"/>
        <dbReference type="EC" id="3.4.19.13"/>
    </reaction>
</comment>
<dbReference type="InterPro" id="IPR043138">
    <property type="entry name" value="GGT_lsub"/>
</dbReference>
<keyword evidence="4 9" id="KW-0808">Transferase</keyword>
<protein>
    <recommendedName>
        <fullName evidence="9">Glutathione hydrolase proenzyme</fullName>
        <ecNumber evidence="9">2.3.2.2</ecNumber>
        <ecNumber evidence="9">3.4.19.13</ecNumber>
    </recommendedName>
    <component>
        <recommendedName>
            <fullName evidence="9">Glutathione hydrolase large chain</fullName>
        </recommendedName>
    </component>
    <component>
        <recommendedName>
            <fullName evidence="9">Glutathione hydrolase small chain</fullName>
        </recommendedName>
    </component>
</protein>
<proteinExistence type="inferred from homology"/>
<dbReference type="EC" id="2.3.2.2" evidence="9"/>
<dbReference type="InterPro" id="IPR029055">
    <property type="entry name" value="Ntn_hydrolases_N"/>
</dbReference>
<comment type="similarity">
    <text evidence="3 9">Belongs to the gamma-glutamyltransferase family.</text>
</comment>
<comment type="PTM">
    <text evidence="9">Cleaved by autocatalysis into a large and a small subunit.</text>
</comment>
<comment type="caution">
    <text evidence="11">The sequence shown here is derived from an EMBL/GenBank/DDBJ whole genome shotgun (WGS) entry which is preliminary data.</text>
</comment>
<dbReference type="Gene3D" id="1.10.246.130">
    <property type="match status" value="1"/>
</dbReference>
<dbReference type="NCBIfam" id="TIGR00066">
    <property type="entry name" value="g_glut_trans"/>
    <property type="match status" value="1"/>
</dbReference>
<reference evidence="12" key="1">
    <citation type="journal article" date="2019" name="Int. J. Syst. Evol. Microbiol.">
        <title>The Global Catalogue of Microorganisms (GCM) 10K type strain sequencing project: providing services to taxonomists for standard genome sequencing and annotation.</title>
        <authorList>
            <consortium name="The Broad Institute Genomics Platform"/>
            <consortium name="The Broad Institute Genome Sequencing Center for Infectious Disease"/>
            <person name="Wu L."/>
            <person name="Ma J."/>
        </authorList>
    </citation>
    <scope>NUCLEOTIDE SEQUENCE [LARGE SCALE GENOMIC DNA]</scope>
    <source>
        <strain evidence="12">NBRC 102146</strain>
    </source>
</reference>
<evidence type="ECO:0000313" key="12">
    <source>
        <dbReference type="Proteomes" id="UP001156703"/>
    </source>
</evidence>